<gene>
    <name evidence="2" type="ORF">EB233_17230</name>
</gene>
<dbReference type="Gene3D" id="3.40.630.30">
    <property type="match status" value="1"/>
</dbReference>
<keyword evidence="3" id="KW-1185">Reference proteome</keyword>
<dbReference type="PANTHER" id="PTHR43441:SF2">
    <property type="entry name" value="FAMILY ACETYLTRANSFERASE, PUTATIVE (AFU_ORTHOLOGUE AFUA_7G00850)-RELATED"/>
    <property type="match status" value="1"/>
</dbReference>
<dbReference type="EMBL" id="CP033361">
    <property type="protein sequence ID" value="QKC77041.1"/>
    <property type="molecule type" value="Genomic_DNA"/>
</dbReference>
<feature type="domain" description="N-acetyltransferase" evidence="1">
    <location>
        <begin position="33"/>
        <end position="197"/>
    </location>
</feature>
<dbReference type="Proteomes" id="UP000503339">
    <property type="component" value="Chromosome"/>
</dbReference>
<dbReference type="Pfam" id="PF13302">
    <property type="entry name" value="Acetyltransf_3"/>
    <property type="match status" value="1"/>
</dbReference>
<evidence type="ECO:0000313" key="2">
    <source>
        <dbReference type="EMBL" id="QKC77041.1"/>
    </source>
</evidence>
<sequence>MPKMPQAGQRLNLSSIKAVAHKPIVVERSGEYCRIRTLRPDEVNKRIEGWLADPAVAAGLNMPGTVLSTEAFRAYVASFDNVRRMLLAIRTKSDEPIGLIMAEIDQRHRVGSLHLIVGDIAHRRLQISFEAVTLAIWHMFSERGLQKLMFEPLSRNQAAVTACRLGMLRQEGELRSHRLDAKTGERLDQLIFALTIDEFKSRVRVAAKLPIFEGPGLAKEFVRETARSFGRKQN</sequence>
<accession>A0A6M7UID0</accession>
<evidence type="ECO:0000313" key="3">
    <source>
        <dbReference type="Proteomes" id="UP000503339"/>
    </source>
</evidence>
<reference evidence="2 3" key="1">
    <citation type="submission" date="2018-10" db="EMBL/GenBank/DDBJ databases">
        <authorList>
            <person name="Perry B.J."/>
            <person name="Sullivan J.T."/>
            <person name="Murphy R.J.T."/>
            <person name="Ramsay J.P."/>
            <person name="Ronson C.W."/>
        </authorList>
    </citation>
    <scope>NUCLEOTIDE SEQUENCE [LARGE SCALE GENOMIC DNA]</scope>
    <source>
        <strain evidence="2 3">NZP2014</strain>
    </source>
</reference>
<keyword evidence="2" id="KW-0808">Transferase</keyword>
<dbReference type="PROSITE" id="PS51186">
    <property type="entry name" value="GNAT"/>
    <property type="match status" value="1"/>
</dbReference>
<dbReference type="InterPro" id="IPR000182">
    <property type="entry name" value="GNAT_dom"/>
</dbReference>
<dbReference type="SUPFAM" id="SSF55729">
    <property type="entry name" value="Acyl-CoA N-acyltransferases (Nat)"/>
    <property type="match status" value="1"/>
</dbReference>
<dbReference type="InterPro" id="IPR051908">
    <property type="entry name" value="Ribosomal_N-acetyltransferase"/>
</dbReference>
<organism evidence="2 3">
    <name type="scientific">Mesorhizobium erdmanii</name>
    <dbReference type="NCBI Taxonomy" id="1777866"/>
    <lineage>
        <taxon>Bacteria</taxon>
        <taxon>Pseudomonadati</taxon>
        <taxon>Pseudomonadota</taxon>
        <taxon>Alphaproteobacteria</taxon>
        <taxon>Hyphomicrobiales</taxon>
        <taxon>Phyllobacteriaceae</taxon>
        <taxon>Mesorhizobium</taxon>
    </lineage>
</organism>
<name>A0A6M7UID0_9HYPH</name>
<dbReference type="PANTHER" id="PTHR43441">
    <property type="entry name" value="RIBOSOMAL-PROTEIN-SERINE ACETYLTRANSFERASE"/>
    <property type="match status" value="1"/>
</dbReference>
<evidence type="ECO:0000259" key="1">
    <source>
        <dbReference type="PROSITE" id="PS51186"/>
    </source>
</evidence>
<dbReference type="InterPro" id="IPR016181">
    <property type="entry name" value="Acyl_CoA_acyltransferase"/>
</dbReference>
<proteinExistence type="predicted"/>
<protein>
    <submittedName>
        <fullName evidence="2">N-acetyltransferase</fullName>
    </submittedName>
</protein>
<dbReference type="AlphaFoldDB" id="A0A6M7UID0"/>
<dbReference type="KEGG" id="merd:EB233_17230"/>
<dbReference type="GO" id="GO:1990189">
    <property type="term" value="F:protein N-terminal-serine acetyltransferase activity"/>
    <property type="evidence" value="ECO:0007669"/>
    <property type="project" value="TreeGrafter"/>
</dbReference>
<dbReference type="RefSeq" id="WP_064988337.1">
    <property type="nucleotide sequence ID" value="NZ_CP033361.1"/>
</dbReference>
<dbReference type="GO" id="GO:0008999">
    <property type="term" value="F:protein-N-terminal-alanine acetyltransferase activity"/>
    <property type="evidence" value="ECO:0007669"/>
    <property type="project" value="TreeGrafter"/>
</dbReference>